<organism evidence="3 4">
    <name type="scientific">Mycoplasma tauri</name>
    <dbReference type="NCBI Taxonomy" id="547987"/>
    <lineage>
        <taxon>Bacteria</taxon>
        <taxon>Bacillati</taxon>
        <taxon>Mycoplasmatota</taxon>
        <taxon>Mollicutes</taxon>
        <taxon>Mycoplasmataceae</taxon>
        <taxon>Mycoplasma</taxon>
    </lineage>
</organism>
<dbReference type="Gene3D" id="3.30.230.30">
    <property type="entry name" value="Impact, N-terminal domain"/>
    <property type="match status" value="1"/>
</dbReference>
<evidence type="ECO:0000313" key="3">
    <source>
        <dbReference type="EMBL" id="MBZ4195591.1"/>
    </source>
</evidence>
<dbReference type="InterPro" id="IPR020568">
    <property type="entry name" value="Ribosomal_Su5_D2-typ_SF"/>
</dbReference>
<dbReference type="InterPro" id="IPR023582">
    <property type="entry name" value="Impact"/>
</dbReference>
<dbReference type="InterPro" id="IPR036956">
    <property type="entry name" value="Impact_N_sf"/>
</dbReference>
<dbReference type="Pfam" id="PF01205">
    <property type="entry name" value="Impact_N"/>
    <property type="match status" value="1"/>
</dbReference>
<reference evidence="3 4" key="1">
    <citation type="submission" date="2021-09" db="EMBL/GenBank/DDBJ databases">
        <title>WGS of Mycoplasma sp. Zaradi2 strains.</title>
        <authorList>
            <person name="Spergser J."/>
        </authorList>
    </citation>
    <scope>NUCLEOTIDE SEQUENCE [LARGE SCALE GENOMIC DNA]</scope>
    <source>
        <strain evidence="3 4">1331</strain>
    </source>
</reference>
<gene>
    <name evidence="3" type="ORF">LAD73_02600</name>
</gene>
<evidence type="ECO:0000259" key="2">
    <source>
        <dbReference type="Pfam" id="PF01205"/>
    </source>
</evidence>
<dbReference type="PANTHER" id="PTHR16301:SF20">
    <property type="entry name" value="IMPACT FAMILY MEMBER YIGZ"/>
    <property type="match status" value="1"/>
</dbReference>
<protein>
    <submittedName>
        <fullName evidence="3">YigZ family protein</fullName>
    </submittedName>
</protein>
<dbReference type="InterPro" id="IPR001498">
    <property type="entry name" value="Impact_N"/>
</dbReference>
<dbReference type="PANTHER" id="PTHR16301">
    <property type="entry name" value="IMPACT-RELATED"/>
    <property type="match status" value="1"/>
</dbReference>
<sequence length="133" mass="15220">MINIEPQIYIVKKSKFISFIYEINSKEEVKKLNDQLWKDHKKATHICYAYTFFSISQNNGFNDDGEPSGTAGRPMLDLLNKRSVNNVVVFSVRYFGGIKLGGGGLIRAYVKSANLAIDEYLKFKMRNNDSNNR</sequence>
<evidence type="ECO:0000256" key="1">
    <source>
        <dbReference type="ARBA" id="ARBA00007665"/>
    </source>
</evidence>
<dbReference type="EMBL" id="JAIQBY010000031">
    <property type="protein sequence ID" value="MBZ4195591.1"/>
    <property type="molecule type" value="Genomic_DNA"/>
</dbReference>
<dbReference type="RefSeq" id="WP_205517262.1">
    <property type="nucleotide sequence ID" value="NZ_CP070479.1"/>
</dbReference>
<dbReference type="GO" id="GO:0005737">
    <property type="term" value="C:cytoplasm"/>
    <property type="evidence" value="ECO:0007669"/>
    <property type="project" value="TreeGrafter"/>
</dbReference>
<dbReference type="Proteomes" id="UP000772186">
    <property type="component" value="Unassembled WGS sequence"/>
</dbReference>
<name>A0A953ND02_9MOLU</name>
<proteinExistence type="inferred from homology"/>
<dbReference type="GO" id="GO:0006446">
    <property type="term" value="P:regulation of translational initiation"/>
    <property type="evidence" value="ECO:0007669"/>
    <property type="project" value="TreeGrafter"/>
</dbReference>
<keyword evidence="4" id="KW-1185">Reference proteome</keyword>
<evidence type="ECO:0000313" key="4">
    <source>
        <dbReference type="Proteomes" id="UP000772186"/>
    </source>
</evidence>
<comment type="caution">
    <text evidence="3">The sequence shown here is derived from an EMBL/GenBank/DDBJ whole genome shotgun (WGS) entry which is preliminary data.</text>
</comment>
<dbReference type="SUPFAM" id="SSF54211">
    <property type="entry name" value="Ribosomal protein S5 domain 2-like"/>
    <property type="match status" value="1"/>
</dbReference>
<comment type="similarity">
    <text evidence="1">Belongs to the IMPACT family.</text>
</comment>
<feature type="domain" description="Impact N-terminal" evidence="2">
    <location>
        <begin position="12"/>
        <end position="117"/>
    </location>
</feature>
<dbReference type="AlphaFoldDB" id="A0A953ND02"/>
<accession>A0A953ND02</accession>